<dbReference type="PANTHER" id="PTHR35010">
    <property type="entry name" value="BLL4672 PROTEIN-RELATED"/>
    <property type="match status" value="1"/>
</dbReference>
<dbReference type="PROSITE" id="PS50943">
    <property type="entry name" value="HTH_CROC1"/>
    <property type="match status" value="1"/>
</dbReference>
<dbReference type="Proteomes" id="UP001519064">
    <property type="component" value="Unassembled WGS sequence"/>
</dbReference>
<evidence type="ECO:0000313" key="3">
    <source>
        <dbReference type="Proteomes" id="UP001519064"/>
    </source>
</evidence>
<dbReference type="Pfam" id="PF13560">
    <property type="entry name" value="HTH_31"/>
    <property type="match status" value="1"/>
</dbReference>
<dbReference type="InterPro" id="IPR010982">
    <property type="entry name" value="Lambda_DNA-bd_dom_sf"/>
</dbReference>
<name>A0ABS3XH54_9ACTN</name>
<dbReference type="Gene3D" id="1.10.260.40">
    <property type="entry name" value="lambda repressor-like DNA-binding domains"/>
    <property type="match status" value="1"/>
</dbReference>
<protein>
    <submittedName>
        <fullName evidence="2">Helix-turn-helix domain-containing protein</fullName>
    </submittedName>
</protein>
<dbReference type="SUPFAM" id="SSF47413">
    <property type="entry name" value="lambda repressor-like DNA-binding domains"/>
    <property type="match status" value="1"/>
</dbReference>
<keyword evidence="3" id="KW-1185">Reference proteome</keyword>
<dbReference type="InterPro" id="IPR041413">
    <property type="entry name" value="MLTR_LBD"/>
</dbReference>
<dbReference type="PANTHER" id="PTHR35010:SF2">
    <property type="entry name" value="BLL4672 PROTEIN"/>
    <property type="match status" value="1"/>
</dbReference>
<gene>
    <name evidence="2" type="ORF">ITI46_24205</name>
</gene>
<reference evidence="2 3" key="1">
    <citation type="submission" date="2020-11" db="EMBL/GenBank/DDBJ databases">
        <title>Streptomyces spirodelae sp. nov., isolated from duckweed.</title>
        <authorList>
            <person name="Saimee Y."/>
            <person name="Duangmal K."/>
        </authorList>
    </citation>
    <scope>NUCLEOTIDE SEQUENCE [LARGE SCALE GENOMIC DNA]</scope>
    <source>
        <strain evidence="2 3">S16-07</strain>
    </source>
</reference>
<evidence type="ECO:0000313" key="2">
    <source>
        <dbReference type="EMBL" id="MBO8194733.1"/>
    </source>
</evidence>
<comment type="caution">
    <text evidence="2">The sequence shown here is derived from an EMBL/GenBank/DDBJ whole genome shotgun (WGS) entry which is preliminary data.</text>
</comment>
<organism evidence="2 3">
    <name type="scientific">Streptomyces oryzae</name>
    <dbReference type="NCBI Taxonomy" id="1434886"/>
    <lineage>
        <taxon>Bacteria</taxon>
        <taxon>Bacillati</taxon>
        <taxon>Actinomycetota</taxon>
        <taxon>Actinomycetes</taxon>
        <taxon>Kitasatosporales</taxon>
        <taxon>Streptomycetaceae</taxon>
        <taxon>Streptomyces</taxon>
    </lineage>
</organism>
<dbReference type="EMBL" id="JADKMA010000144">
    <property type="protein sequence ID" value="MBO8194733.1"/>
    <property type="molecule type" value="Genomic_DNA"/>
</dbReference>
<dbReference type="Gene3D" id="3.30.450.180">
    <property type="match status" value="1"/>
</dbReference>
<dbReference type="SMART" id="SM00530">
    <property type="entry name" value="HTH_XRE"/>
    <property type="match status" value="1"/>
</dbReference>
<dbReference type="RefSeq" id="WP_209241831.1">
    <property type="nucleotide sequence ID" value="NZ_JADKMA010000144.1"/>
</dbReference>
<sequence length="295" mass="32924">MTAEKKETLGIGAFLKSRRAALDPERLGLPPVHNRRRVPGLRREEVAQLAGISVDYYIRIEQGRAQSISEPVLDALARALRLTDDEHTYLRNLADPHFADGPQAAPVVRPEIRRLLHAMGPYVPAFVYGPGLDFLAWNALGAGIAFDLEAIPAERRNAPLLVFFHPDSRALHPDWDELAAETVAAVRAESARYPCHPRVKAVLTELLDRSPEFRALWADQQVREKFSGRKRVRNPVVGELEITFETFQLTVDTQQTLCTYTVEPGSPSEAALRRLADQLHDDAPVSGRRLALHTA</sequence>
<accession>A0ABS3XH54</accession>
<proteinExistence type="predicted"/>
<feature type="domain" description="HTH cro/C1-type" evidence="1">
    <location>
        <begin position="32"/>
        <end position="87"/>
    </location>
</feature>
<dbReference type="InterPro" id="IPR001387">
    <property type="entry name" value="Cro/C1-type_HTH"/>
</dbReference>
<dbReference type="Pfam" id="PF17765">
    <property type="entry name" value="MLTR_LBD"/>
    <property type="match status" value="1"/>
</dbReference>
<evidence type="ECO:0000259" key="1">
    <source>
        <dbReference type="PROSITE" id="PS50943"/>
    </source>
</evidence>
<dbReference type="CDD" id="cd00093">
    <property type="entry name" value="HTH_XRE"/>
    <property type="match status" value="1"/>
</dbReference>